<reference evidence="2" key="1">
    <citation type="journal article" date="2014" name="Int. J. Syst. Evol. Microbiol.">
        <title>Complete genome sequence of Corynebacterium casei LMG S-19264T (=DSM 44701T), isolated from a smear-ripened cheese.</title>
        <authorList>
            <consortium name="US DOE Joint Genome Institute (JGI-PGF)"/>
            <person name="Walter F."/>
            <person name="Albersmeier A."/>
            <person name="Kalinowski J."/>
            <person name="Ruckert C."/>
        </authorList>
    </citation>
    <scope>NUCLEOTIDE SEQUENCE</scope>
    <source>
        <strain evidence="2">CGMCC 1.15320</strain>
    </source>
</reference>
<dbReference type="PANTHER" id="PTHR43792">
    <property type="entry name" value="GNAT FAMILY, PUTATIVE (AFU_ORTHOLOGUE AFUA_3G00765)-RELATED-RELATED"/>
    <property type="match status" value="1"/>
</dbReference>
<keyword evidence="3" id="KW-1185">Reference proteome</keyword>
<dbReference type="EMBL" id="BMIF01000018">
    <property type="protein sequence ID" value="GGA80660.1"/>
    <property type="molecule type" value="Genomic_DNA"/>
</dbReference>
<dbReference type="GO" id="GO:0016747">
    <property type="term" value="F:acyltransferase activity, transferring groups other than amino-acyl groups"/>
    <property type="evidence" value="ECO:0007669"/>
    <property type="project" value="InterPro"/>
</dbReference>
<dbReference type="Gene3D" id="3.40.630.30">
    <property type="match status" value="1"/>
</dbReference>
<dbReference type="SUPFAM" id="SSF55729">
    <property type="entry name" value="Acyl-CoA N-acyltransferases (Nat)"/>
    <property type="match status" value="1"/>
</dbReference>
<name>A0A916W9S3_9HYPH</name>
<accession>A0A916W9S3</accession>
<organism evidence="2 3">
    <name type="scientific">Nitratireductor aestuarii</name>
    <dbReference type="NCBI Taxonomy" id="1735103"/>
    <lineage>
        <taxon>Bacteria</taxon>
        <taxon>Pseudomonadati</taxon>
        <taxon>Pseudomonadota</taxon>
        <taxon>Alphaproteobacteria</taxon>
        <taxon>Hyphomicrobiales</taxon>
        <taxon>Phyllobacteriaceae</taxon>
        <taxon>Nitratireductor</taxon>
    </lineage>
</organism>
<evidence type="ECO:0000259" key="1">
    <source>
        <dbReference type="PROSITE" id="PS51186"/>
    </source>
</evidence>
<protein>
    <submittedName>
        <fullName evidence="2">N-acetyltransferase</fullName>
    </submittedName>
</protein>
<evidence type="ECO:0000313" key="2">
    <source>
        <dbReference type="EMBL" id="GGA80660.1"/>
    </source>
</evidence>
<sequence length="188" mass="21753">MKPIVTDRLILRNWEDRDRELFHHINSDDTVMEFFEFRRNREEADRVMDRIRDGIDRNGFGFAAIELKETGECLGFAGLSIVTDTPPVPDGSIEIGWRLGAGHWGMGYASEAARAWLRFGFETLKLREIIAFAVQDNHRSTAVMKRLGMEHRPEGDFLHPKVGDEFPHLRPHVFYAITRDQWEANNAD</sequence>
<dbReference type="InterPro" id="IPR016181">
    <property type="entry name" value="Acyl_CoA_acyltransferase"/>
</dbReference>
<dbReference type="RefSeq" id="WP_188722762.1">
    <property type="nucleotide sequence ID" value="NZ_BMIF01000018.1"/>
</dbReference>
<gene>
    <name evidence="2" type="ORF">GCM10011385_38650</name>
</gene>
<reference evidence="2" key="2">
    <citation type="submission" date="2020-09" db="EMBL/GenBank/DDBJ databases">
        <authorList>
            <person name="Sun Q."/>
            <person name="Zhou Y."/>
        </authorList>
    </citation>
    <scope>NUCLEOTIDE SEQUENCE</scope>
    <source>
        <strain evidence="2">CGMCC 1.15320</strain>
    </source>
</reference>
<dbReference type="InterPro" id="IPR051531">
    <property type="entry name" value="N-acetyltransferase"/>
</dbReference>
<dbReference type="Proteomes" id="UP000636264">
    <property type="component" value="Unassembled WGS sequence"/>
</dbReference>
<proteinExistence type="predicted"/>
<dbReference type="Pfam" id="PF13302">
    <property type="entry name" value="Acetyltransf_3"/>
    <property type="match status" value="1"/>
</dbReference>
<comment type="caution">
    <text evidence="2">The sequence shown here is derived from an EMBL/GenBank/DDBJ whole genome shotgun (WGS) entry which is preliminary data.</text>
</comment>
<dbReference type="InterPro" id="IPR000182">
    <property type="entry name" value="GNAT_dom"/>
</dbReference>
<feature type="domain" description="N-acetyltransferase" evidence="1">
    <location>
        <begin position="9"/>
        <end position="180"/>
    </location>
</feature>
<dbReference type="PROSITE" id="PS51186">
    <property type="entry name" value="GNAT"/>
    <property type="match status" value="1"/>
</dbReference>
<dbReference type="PANTHER" id="PTHR43792:SF1">
    <property type="entry name" value="N-ACETYLTRANSFERASE DOMAIN-CONTAINING PROTEIN"/>
    <property type="match status" value="1"/>
</dbReference>
<dbReference type="AlphaFoldDB" id="A0A916W9S3"/>
<evidence type="ECO:0000313" key="3">
    <source>
        <dbReference type="Proteomes" id="UP000636264"/>
    </source>
</evidence>